<feature type="domain" description="ChlI/MoxR AAA lid" evidence="1">
    <location>
        <begin position="371"/>
        <end position="416"/>
    </location>
</feature>
<dbReference type="RefSeq" id="WP_126381747.1">
    <property type="nucleotide sequence ID" value="NZ_LR134350.1"/>
</dbReference>
<dbReference type="PANTHER" id="PTHR42759:SF1">
    <property type="entry name" value="MAGNESIUM-CHELATASE SUBUNIT CHLD"/>
    <property type="match status" value="1"/>
</dbReference>
<gene>
    <name evidence="2" type="ORF">NCTC11636_00539</name>
</gene>
<dbReference type="OrthoDB" id="314627at2"/>
<dbReference type="Gene3D" id="1.10.8.80">
    <property type="entry name" value="Magnesium chelatase subunit I, C-Terminal domain"/>
    <property type="match status" value="1"/>
</dbReference>
<name>A0A3S4REG9_9ACTO</name>
<dbReference type="KEGG" id="ahw:NCTC11636_00539"/>
<dbReference type="PANTHER" id="PTHR42759">
    <property type="entry name" value="MOXR FAMILY PROTEIN"/>
    <property type="match status" value="1"/>
</dbReference>
<reference evidence="2 3" key="1">
    <citation type="submission" date="2018-12" db="EMBL/GenBank/DDBJ databases">
        <authorList>
            <consortium name="Pathogen Informatics"/>
        </authorList>
    </citation>
    <scope>NUCLEOTIDE SEQUENCE [LARGE SCALE GENOMIC DNA]</scope>
    <source>
        <strain evidence="2 3">NCTC11636</strain>
    </source>
</reference>
<evidence type="ECO:0000259" key="1">
    <source>
        <dbReference type="Pfam" id="PF17863"/>
    </source>
</evidence>
<organism evidence="2 3">
    <name type="scientific">Actinomyces howellii</name>
    <dbReference type="NCBI Taxonomy" id="52771"/>
    <lineage>
        <taxon>Bacteria</taxon>
        <taxon>Bacillati</taxon>
        <taxon>Actinomycetota</taxon>
        <taxon>Actinomycetes</taxon>
        <taxon>Actinomycetales</taxon>
        <taxon>Actinomycetaceae</taxon>
        <taxon>Actinomyces</taxon>
    </lineage>
</organism>
<dbReference type="SUPFAM" id="SSF52540">
    <property type="entry name" value="P-loop containing nucleoside triphosphate hydrolases"/>
    <property type="match status" value="1"/>
</dbReference>
<dbReference type="Proteomes" id="UP000266895">
    <property type="component" value="Chromosome"/>
</dbReference>
<dbReference type="InterPro" id="IPR027417">
    <property type="entry name" value="P-loop_NTPase"/>
</dbReference>
<evidence type="ECO:0000313" key="2">
    <source>
        <dbReference type="EMBL" id="VEG26465.1"/>
    </source>
</evidence>
<sequence>MTVPYGHVPSSPVVPAAHRAGRTTSPGALDVADVFAESAPPAQGPSLDEKLRRAYYWMVNEAVISPHYDVEFDAPGQVAQTSVALGETGACLRLPTGPSYSSFVLLPLLTFAVRGRCLLVGGPGRGKTTSAVLMGVIAGYPLAQVRRAMQHGHPQLTVSDLFGAPLPRDLVSAGSLSEVEVSWRSWLRMRVKIVDEYNRIPTRTQSALLTVLSDGYVESYDQVLDTGDAAWYLTANDDLGGGTYEVVEALRDRIDVTVQALGFNSRFLPGLLARAERGTHPERHVPTEIVFSDAEHEELSAQVRAVPIEPGTLRRLAFFASQLEVCERAASQFEYRSKDTARLAGGDVAELAARTTGRDHLTDIGDQTLSGMSVRAMHTALTYSKAMAYFRGSPRVGLDDLRAVLPFVLRDKIQPNLDSPAFATEEGALLRWDRVAWLRGLFDQACHAYDAAQLDAVDPVGELLEELHAGLDGVPAAQVRARLARIEHELRALRDPGKLYGHVFEDAMALKYAHQRYSAYLSWLKWSGR</sequence>
<keyword evidence="3" id="KW-1185">Reference proteome</keyword>
<accession>A0A3S4REG9</accession>
<dbReference type="EMBL" id="LR134350">
    <property type="protein sequence ID" value="VEG26465.1"/>
    <property type="molecule type" value="Genomic_DNA"/>
</dbReference>
<proteinExistence type="predicted"/>
<dbReference type="InterPro" id="IPR050764">
    <property type="entry name" value="CbbQ/NirQ/NorQ/GpvN"/>
</dbReference>
<dbReference type="InterPro" id="IPR041628">
    <property type="entry name" value="ChlI/MoxR_AAA_lid"/>
</dbReference>
<dbReference type="Gene3D" id="3.40.50.300">
    <property type="entry name" value="P-loop containing nucleotide triphosphate hydrolases"/>
    <property type="match status" value="1"/>
</dbReference>
<protein>
    <recommendedName>
        <fullName evidence="1">ChlI/MoxR AAA lid domain-containing protein</fullName>
    </recommendedName>
</protein>
<dbReference type="AlphaFoldDB" id="A0A3S4REG9"/>
<dbReference type="Pfam" id="PF17863">
    <property type="entry name" value="AAA_lid_2"/>
    <property type="match status" value="1"/>
</dbReference>
<evidence type="ECO:0000313" key="3">
    <source>
        <dbReference type="Proteomes" id="UP000266895"/>
    </source>
</evidence>